<sequence length="450" mass="47899">MPMLSLNRTALRKRVSSLTGYAVLALLPLAASGQMLARPGWAGSGMNLEAWYNHAVLYEIDPHGFHDSKGDGKGDLAGVAKQLDYVHSLGVDAIALTHLSPADGSLPGRLQAIDPAIGTIDDFEDLLREASRDSLRVVVEIDPQQLPDPAALTSVARFWLARGAGGISLHAALASSASTDPQQRSAQLHALSAATKSFAGQRILVADAASDNSRRDGADLILDPTLAHVDQLNAATLRATLEHQASSDGIAPLAMTDGYGFPRSTTRFGDPAAKPVAALLLATRANAQLYFGQEIGMTDKSGTDSLMAWGTPVDPTAKPPKQPIVHGPEVASEDADPDSLLNWYRRLIDLHHGNNVLRSGTDTFLNHDAENSVVWVARKGAVTPLAPAIIVACNLSDKPVTLSLENDIHNLHLRGNFLRTVLRSDHGMGGMDLTAVKLAPYGVYIGELRF</sequence>
<dbReference type="Pfam" id="PF00128">
    <property type="entry name" value="Alpha-amylase"/>
    <property type="match status" value="1"/>
</dbReference>
<dbReference type="GO" id="GO:0004556">
    <property type="term" value="F:alpha-amylase activity"/>
    <property type="evidence" value="ECO:0007669"/>
    <property type="project" value="TreeGrafter"/>
</dbReference>
<dbReference type="SMART" id="SM00642">
    <property type="entry name" value="Aamy"/>
    <property type="match status" value="1"/>
</dbReference>
<evidence type="ECO:0000259" key="1">
    <source>
        <dbReference type="SMART" id="SM00642"/>
    </source>
</evidence>
<evidence type="ECO:0000313" key="3">
    <source>
        <dbReference type="Proteomes" id="UP000589520"/>
    </source>
</evidence>
<keyword evidence="2" id="KW-0378">Hydrolase</keyword>
<evidence type="ECO:0000313" key="2">
    <source>
        <dbReference type="EMBL" id="NYF78309.1"/>
    </source>
</evidence>
<dbReference type="PANTHER" id="PTHR10357:SF179">
    <property type="entry name" value="NEUTRAL AND BASIC AMINO ACID TRANSPORT PROTEIN RBAT"/>
    <property type="match status" value="1"/>
</dbReference>
<protein>
    <submittedName>
        <fullName evidence="2">Alpha-glucosidase</fullName>
        <ecNumber evidence="2">3.2.1.20</ecNumber>
    </submittedName>
</protein>
<accession>A0A7Y9TFG0</accession>
<feature type="domain" description="Glycosyl hydrolase family 13 catalytic" evidence="1">
    <location>
        <begin position="59"/>
        <end position="351"/>
    </location>
</feature>
<dbReference type="AlphaFoldDB" id="A0A7Y9TFG0"/>
<comment type="caution">
    <text evidence="2">The sequence shown here is derived from an EMBL/GenBank/DDBJ whole genome shotgun (WGS) entry which is preliminary data.</text>
</comment>
<proteinExistence type="predicted"/>
<dbReference type="EMBL" id="JACCCW010000001">
    <property type="protein sequence ID" value="NYF78309.1"/>
    <property type="molecule type" value="Genomic_DNA"/>
</dbReference>
<dbReference type="InterPro" id="IPR017853">
    <property type="entry name" value="GH"/>
</dbReference>
<keyword evidence="2" id="KW-0326">Glycosidase</keyword>
<dbReference type="GO" id="GO:0004558">
    <property type="term" value="F:alpha-1,4-glucosidase activity"/>
    <property type="evidence" value="ECO:0007669"/>
    <property type="project" value="UniProtKB-EC"/>
</dbReference>
<dbReference type="RefSeq" id="WP_179487616.1">
    <property type="nucleotide sequence ID" value="NZ_JACCCW010000001.1"/>
</dbReference>
<reference evidence="2 3" key="1">
    <citation type="submission" date="2020-07" db="EMBL/GenBank/DDBJ databases">
        <title>Genomic Encyclopedia of Type Strains, Phase IV (KMG-V): Genome sequencing to study the core and pangenomes of soil and plant-associated prokaryotes.</title>
        <authorList>
            <person name="Whitman W."/>
        </authorList>
    </citation>
    <scope>NUCLEOTIDE SEQUENCE [LARGE SCALE GENOMIC DNA]</scope>
    <source>
        <strain evidence="2 3">X4EP2</strain>
    </source>
</reference>
<dbReference type="Gene3D" id="3.20.20.80">
    <property type="entry name" value="Glycosidases"/>
    <property type="match status" value="1"/>
</dbReference>
<dbReference type="PANTHER" id="PTHR10357">
    <property type="entry name" value="ALPHA-AMYLASE FAMILY MEMBER"/>
    <property type="match status" value="1"/>
</dbReference>
<organism evidence="2 3">
    <name type="scientific">Granulicella arctica</name>
    <dbReference type="NCBI Taxonomy" id="940613"/>
    <lineage>
        <taxon>Bacteria</taxon>
        <taxon>Pseudomonadati</taxon>
        <taxon>Acidobacteriota</taxon>
        <taxon>Terriglobia</taxon>
        <taxon>Terriglobales</taxon>
        <taxon>Acidobacteriaceae</taxon>
        <taxon>Granulicella</taxon>
    </lineage>
</organism>
<dbReference type="SUPFAM" id="SSF51445">
    <property type="entry name" value="(Trans)glycosidases"/>
    <property type="match status" value="1"/>
</dbReference>
<name>A0A7Y9TFG0_9BACT</name>
<dbReference type="EC" id="3.2.1.20" evidence="2"/>
<dbReference type="Proteomes" id="UP000589520">
    <property type="component" value="Unassembled WGS sequence"/>
</dbReference>
<gene>
    <name evidence="2" type="ORF">HDF17_000596</name>
</gene>
<dbReference type="InterPro" id="IPR006047">
    <property type="entry name" value="GH13_cat_dom"/>
</dbReference>
<keyword evidence="3" id="KW-1185">Reference proteome</keyword>
<dbReference type="GO" id="GO:0009313">
    <property type="term" value="P:oligosaccharide catabolic process"/>
    <property type="evidence" value="ECO:0007669"/>
    <property type="project" value="TreeGrafter"/>
</dbReference>